<evidence type="ECO:0000313" key="4">
    <source>
        <dbReference type="EMBL" id="OAD22459.1"/>
    </source>
</evidence>
<dbReference type="GO" id="GO:0030288">
    <property type="term" value="C:outer membrane-bounded periplasmic space"/>
    <property type="evidence" value="ECO:0007669"/>
    <property type="project" value="TreeGrafter"/>
</dbReference>
<dbReference type="EMBL" id="LUTY01000935">
    <property type="protein sequence ID" value="OAD22459.1"/>
    <property type="molecule type" value="Genomic_DNA"/>
</dbReference>
<comment type="caution">
    <text evidence="4">The sequence shown here is derived from an EMBL/GenBank/DDBJ whole genome shotgun (WGS) entry which is preliminary data.</text>
</comment>
<evidence type="ECO:0000256" key="1">
    <source>
        <dbReference type="ARBA" id="ARBA00022676"/>
    </source>
</evidence>
<evidence type="ECO:0000259" key="3">
    <source>
        <dbReference type="Pfam" id="PF00905"/>
    </source>
</evidence>
<keyword evidence="5" id="KW-1185">Reference proteome</keyword>
<evidence type="ECO:0000313" key="5">
    <source>
        <dbReference type="Proteomes" id="UP000076962"/>
    </source>
</evidence>
<evidence type="ECO:0000256" key="2">
    <source>
        <dbReference type="ARBA" id="ARBA00022679"/>
    </source>
</evidence>
<dbReference type="GO" id="GO:0009252">
    <property type="term" value="P:peptidoglycan biosynthetic process"/>
    <property type="evidence" value="ECO:0007669"/>
    <property type="project" value="TreeGrafter"/>
</dbReference>
<dbReference type="GO" id="GO:0008658">
    <property type="term" value="F:penicillin binding"/>
    <property type="evidence" value="ECO:0007669"/>
    <property type="project" value="InterPro"/>
</dbReference>
<dbReference type="Pfam" id="PF00905">
    <property type="entry name" value="Transpeptidase"/>
    <property type="match status" value="1"/>
</dbReference>
<dbReference type="PANTHER" id="PTHR32282:SF33">
    <property type="entry name" value="PEPTIDOGLYCAN GLYCOSYLTRANSFERASE"/>
    <property type="match status" value="1"/>
</dbReference>
<sequence>MQGFSPTDKISDQPININGWQPRNIDRQHLGLLTLIEAIRRSRNVATVRLMEKIGQKPVVELARHLGITTTQKWRDEPGLALGTGEVRLIDMVCANVVFANGGYKVSPYGILGIRDKKGNLLYWRSENSNRSRLVKYKYIATLNRMLRTVVSAHGTGANAAFGNHQTAGKTGTTNDYRDAWFIGYTAYLVTGVWVGNDEPTEFMNGVTGGEVPAKIFRNFMANVHQGLESKPLLALK</sequence>
<organism evidence="4 5">
    <name type="scientific">Candidatus Thiomargarita nelsonii</name>
    <dbReference type="NCBI Taxonomy" id="1003181"/>
    <lineage>
        <taxon>Bacteria</taxon>
        <taxon>Pseudomonadati</taxon>
        <taxon>Pseudomonadota</taxon>
        <taxon>Gammaproteobacteria</taxon>
        <taxon>Thiotrichales</taxon>
        <taxon>Thiotrichaceae</taxon>
        <taxon>Thiomargarita</taxon>
    </lineage>
</organism>
<keyword evidence="2" id="KW-0808">Transferase</keyword>
<dbReference type="SUPFAM" id="SSF56601">
    <property type="entry name" value="beta-lactamase/transpeptidase-like"/>
    <property type="match status" value="1"/>
</dbReference>
<feature type="domain" description="Penicillin-binding protein transpeptidase" evidence="3">
    <location>
        <begin position="4"/>
        <end position="221"/>
    </location>
</feature>
<keyword evidence="1" id="KW-0328">Glycosyltransferase</keyword>
<dbReference type="GO" id="GO:0008955">
    <property type="term" value="F:peptidoglycan glycosyltransferase activity"/>
    <property type="evidence" value="ECO:0007669"/>
    <property type="project" value="TreeGrafter"/>
</dbReference>
<dbReference type="InterPro" id="IPR012338">
    <property type="entry name" value="Beta-lactam/transpept-like"/>
</dbReference>
<proteinExistence type="predicted"/>
<dbReference type="PATRIC" id="fig|1003181.4.peg.2410"/>
<dbReference type="Gene3D" id="3.40.710.10">
    <property type="entry name" value="DD-peptidase/beta-lactamase superfamily"/>
    <property type="match status" value="1"/>
</dbReference>
<dbReference type="InterPro" id="IPR050396">
    <property type="entry name" value="Glycosyltr_51/Transpeptidase"/>
</dbReference>
<name>A0A176S3J4_9GAMM</name>
<gene>
    <name evidence="4" type="ORF">THIOM_001738</name>
</gene>
<dbReference type="InterPro" id="IPR001460">
    <property type="entry name" value="PCN-bd_Tpept"/>
</dbReference>
<accession>A0A176S3J4</accession>
<dbReference type="AlphaFoldDB" id="A0A176S3J4"/>
<dbReference type="Proteomes" id="UP000076962">
    <property type="component" value="Unassembled WGS sequence"/>
</dbReference>
<protein>
    <submittedName>
        <fullName evidence="4">Penicillin-binding protein, 1A family</fullName>
    </submittedName>
</protein>
<dbReference type="PANTHER" id="PTHR32282">
    <property type="entry name" value="BINDING PROTEIN TRANSPEPTIDASE, PUTATIVE-RELATED"/>
    <property type="match status" value="1"/>
</dbReference>
<reference evidence="4 5" key="1">
    <citation type="submission" date="2016-05" db="EMBL/GenBank/DDBJ databases">
        <title>Single-cell genome of chain-forming Candidatus Thiomargarita nelsonii and comparison to other large sulfur-oxidizing bacteria.</title>
        <authorList>
            <person name="Winkel M."/>
            <person name="Salman V."/>
            <person name="Woyke T."/>
            <person name="Schulz-Vogt H."/>
            <person name="Richter M."/>
            <person name="Flood B."/>
            <person name="Bailey J."/>
            <person name="Amann R."/>
            <person name="Mussmann M."/>
        </authorList>
    </citation>
    <scope>NUCLEOTIDE SEQUENCE [LARGE SCALE GENOMIC DNA]</scope>
    <source>
        <strain evidence="4 5">THI036</strain>
    </source>
</reference>